<evidence type="ECO:0000256" key="1">
    <source>
        <dbReference type="SAM" id="MobiDB-lite"/>
    </source>
</evidence>
<reference evidence="3" key="1">
    <citation type="journal article" date="2015" name="Nat. Plants">
        <title>Genome expansion of Arabis alpina linked with retrotransposition and reduced symmetric DNA methylation.</title>
        <authorList>
            <person name="Willing E.M."/>
            <person name="Rawat V."/>
            <person name="Mandakova T."/>
            <person name="Maumus F."/>
            <person name="James G.V."/>
            <person name="Nordstroem K.J."/>
            <person name="Becker C."/>
            <person name="Warthmann N."/>
            <person name="Chica C."/>
            <person name="Szarzynska B."/>
            <person name="Zytnicki M."/>
            <person name="Albani M.C."/>
            <person name="Kiefer C."/>
            <person name="Bergonzi S."/>
            <person name="Castaings L."/>
            <person name="Mateos J.L."/>
            <person name="Berns M.C."/>
            <person name="Bujdoso N."/>
            <person name="Piofczyk T."/>
            <person name="de Lorenzo L."/>
            <person name="Barrero-Sicilia C."/>
            <person name="Mateos I."/>
            <person name="Piednoel M."/>
            <person name="Hagmann J."/>
            <person name="Chen-Min-Tao R."/>
            <person name="Iglesias-Fernandez R."/>
            <person name="Schuster S.C."/>
            <person name="Alonso-Blanco C."/>
            <person name="Roudier F."/>
            <person name="Carbonero P."/>
            <person name="Paz-Ares J."/>
            <person name="Davis S.J."/>
            <person name="Pecinka A."/>
            <person name="Quesneville H."/>
            <person name="Colot V."/>
            <person name="Lysak M.A."/>
            <person name="Weigel D."/>
            <person name="Coupland G."/>
            <person name="Schneeberger K."/>
        </authorList>
    </citation>
    <scope>NUCLEOTIDE SEQUENCE [LARGE SCALE GENOMIC DNA]</scope>
    <source>
        <strain evidence="3">cv. Pajares</strain>
    </source>
</reference>
<gene>
    <name evidence="2" type="ordered locus">AALP_Aa1g234100</name>
</gene>
<proteinExistence type="predicted"/>
<dbReference type="OMA" id="CDGKRVY"/>
<dbReference type="Gramene" id="KFK44249">
    <property type="protein sequence ID" value="KFK44249"/>
    <property type="gene ID" value="AALP_AA1G234100"/>
</dbReference>
<dbReference type="GO" id="GO:0005783">
    <property type="term" value="C:endoplasmic reticulum"/>
    <property type="evidence" value="ECO:0007669"/>
    <property type="project" value="EnsemblPlants"/>
</dbReference>
<organism evidence="2 3">
    <name type="scientific">Arabis alpina</name>
    <name type="common">Alpine rock-cress</name>
    <dbReference type="NCBI Taxonomy" id="50452"/>
    <lineage>
        <taxon>Eukaryota</taxon>
        <taxon>Viridiplantae</taxon>
        <taxon>Streptophyta</taxon>
        <taxon>Embryophyta</taxon>
        <taxon>Tracheophyta</taxon>
        <taxon>Spermatophyta</taxon>
        <taxon>Magnoliopsida</taxon>
        <taxon>eudicotyledons</taxon>
        <taxon>Gunneridae</taxon>
        <taxon>Pentapetalae</taxon>
        <taxon>rosids</taxon>
        <taxon>malvids</taxon>
        <taxon>Brassicales</taxon>
        <taxon>Brassicaceae</taxon>
        <taxon>Arabideae</taxon>
        <taxon>Arabis</taxon>
    </lineage>
</organism>
<evidence type="ECO:0000313" key="3">
    <source>
        <dbReference type="Proteomes" id="UP000029120"/>
    </source>
</evidence>
<accession>A0A087HQ47</accession>
<dbReference type="Proteomes" id="UP000029120">
    <property type="component" value="Chromosome 1"/>
</dbReference>
<dbReference type="OrthoDB" id="1059918at2759"/>
<dbReference type="EMBL" id="CM002869">
    <property type="protein sequence ID" value="KFK44249.1"/>
    <property type="molecule type" value="Genomic_DNA"/>
</dbReference>
<feature type="region of interest" description="Disordered" evidence="1">
    <location>
        <begin position="42"/>
        <end position="66"/>
    </location>
</feature>
<keyword evidence="3" id="KW-1185">Reference proteome</keyword>
<protein>
    <submittedName>
        <fullName evidence="2">Uncharacterized protein</fullName>
    </submittedName>
</protein>
<evidence type="ECO:0000313" key="2">
    <source>
        <dbReference type="EMBL" id="KFK44249.1"/>
    </source>
</evidence>
<name>A0A087HQ47_ARAAL</name>
<dbReference type="AlphaFoldDB" id="A0A087HQ47"/>
<dbReference type="GO" id="GO:0006979">
    <property type="term" value="P:response to oxidative stress"/>
    <property type="evidence" value="ECO:0007669"/>
    <property type="project" value="EnsemblPlants"/>
</dbReference>
<sequence length="66" mass="7539">MNSEQEMKPFKKKEGSVFPKKRELVKTKVAKNAYSLLLRTVCKQSSDPSSDGDGDRDGKRVYPTRF</sequence>